<evidence type="ECO:0000256" key="5">
    <source>
        <dbReference type="ARBA" id="ARBA00022448"/>
    </source>
</evidence>
<dbReference type="InterPro" id="IPR006059">
    <property type="entry name" value="SBP"/>
</dbReference>
<dbReference type="PANTHER" id="PTHR43649:SF31">
    <property type="entry name" value="SN-GLYCEROL-3-PHOSPHATE-BINDING PERIPLASMIC PROTEIN UGPB"/>
    <property type="match status" value="1"/>
</dbReference>
<keyword evidence="11" id="KW-1185">Reference proteome</keyword>
<sequence length="439" mass="47439">MTRILLSSVAAAAVLVSAQGALAQTEIQFWHAMGGNLGDTVNALADGFNKSQTEYKVNPVYKGSYTETLTAAIAAFRAKQAPHIVQVFEVGTANMMAAKGAVYPVYQLMADAKEPFDPKAYIGPVYGYYSTPDGKLLSMPFNSSTPVLYWNKELLQKAGLDPNKPPKTWPELGEMAKKAVAAGAKCGFTPQWQTWTMIENYGAWHNLPYATKDNGFGGTDIELKFNDAPRVKFIQMLADWGKDKTFVYGGREGKSTALFTAGDCVFHIASSGSAAGIEKALGGASKFGIGMMPYSPDVAPKPQNSIIGGATLWVLQGRPAAEYKGVAKFMNYLASTPVQAKWHQETGYVPITTAAAEATEKEGFYKKFPGREVAVQELTLNPPTANSKGLRIGNFVQIRDIVDGELENVWSGKKDAKTALDDAVKAGNEQLKRFEAANK</sequence>
<dbReference type="CDD" id="cd14748">
    <property type="entry name" value="PBP2_UgpB"/>
    <property type="match status" value="1"/>
</dbReference>
<keyword evidence="7" id="KW-0574">Periplasm</keyword>
<keyword evidence="5" id="KW-0813">Transport</keyword>
<dbReference type="RefSeq" id="WP_216958610.1">
    <property type="nucleotide sequence ID" value="NZ_JAHOPB010000001.1"/>
</dbReference>
<evidence type="ECO:0000256" key="4">
    <source>
        <dbReference type="ARBA" id="ARBA00017470"/>
    </source>
</evidence>
<comment type="function">
    <text evidence="8">Part of the ABC transporter complex UgpBAEC involved in sn-glycerol-3-phosphate (G3P) import. Binds G3P.</text>
</comment>
<evidence type="ECO:0000256" key="2">
    <source>
        <dbReference type="ARBA" id="ARBA00008520"/>
    </source>
</evidence>
<evidence type="ECO:0000256" key="9">
    <source>
        <dbReference type="SAM" id="SignalP"/>
    </source>
</evidence>
<accession>A0ABS6IH64</accession>
<dbReference type="Pfam" id="PF13416">
    <property type="entry name" value="SBP_bac_8"/>
    <property type="match status" value="1"/>
</dbReference>
<dbReference type="InterPro" id="IPR050490">
    <property type="entry name" value="Bact_solute-bd_prot1"/>
</dbReference>
<dbReference type="PANTHER" id="PTHR43649">
    <property type="entry name" value="ARABINOSE-BINDING PROTEIN-RELATED"/>
    <property type="match status" value="1"/>
</dbReference>
<comment type="subcellular location">
    <subcellularLocation>
        <location evidence="1">Periplasm</location>
    </subcellularLocation>
</comment>
<dbReference type="Proteomes" id="UP000727907">
    <property type="component" value="Unassembled WGS sequence"/>
</dbReference>
<evidence type="ECO:0000313" key="11">
    <source>
        <dbReference type="Proteomes" id="UP000727907"/>
    </source>
</evidence>
<evidence type="ECO:0000313" key="10">
    <source>
        <dbReference type="EMBL" id="MBU8873944.1"/>
    </source>
</evidence>
<evidence type="ECO:0000256" key="6">
    <source>
        <dbReference type="ARBA" id="ARBA00022729"/>
    </source>
</evidence>
<comment type="subunit">
    <text evidence="3">The complex is composed of two ATP-binding proteins (UgpC), two transmembrane proteins (UgpA and UgpE) and a solute-binding protein (UgpB).</text>
</comment>
<gene>
    <name evidence="10" type="primary">ugpB</name>
    <name evidence="10" type="ORF">KQ910_09225</name>
</gene>
<proteinExistence type="inferred from homology"/>
<evidence type="ECO:0000256" key="3">
    <source>
        <dbReference type="ARBA" id="ARBA00011557"/>
    </source>
</evidence>
<dbReference type="NCBIfam" id="NF008211">
    <property type="entry name" value="PRK10974.1"/>
    <property type="match status" value="1"/>
</dbReference>
<comment type="similarity">
    <text evidence="2">Belongs to the bacterial solute-binding protein 1 family.</text>
</comment>
<evidence type="ECO:0000256" key="1">
    <source>
        <dbReference type="ARBA" id="ARBA00004418"/>
    </source>
</evidence>
<organism evidence="10 11">
    <name type="scientific">Reyranella humidisoli</name>
    <dbReference type="NCBI Taxonomy" id="2849149"/>
    <lineage>
        <taxon>Bacteria</taxon>
        <taxon>Pseudomonadati</taxon>
        <taxon>Pseudomonadota</taxon>
        <taxon>Alphaproteobacteria</taxon>
        <taxon>Hyphomicrobiales</taxon>
        <taxon>Reyranellaceae</taxon>
        <taxon>Reyranella</taxon>
    </lineage>
</organism>
<evidence type="ECO:0000256" key="7">
    <source>
        <dbReference type="ARBA" id="ARBA00022764"/>
    </source>
</evidence>
<dbReference type="EMBL" id="JAHOPB010000001">
    <property type="protein sequence ID" value="MBU8873944.1"/>
    <property type="molecule type" value="Genomic_DNA"/>
</dbReference>
<comment type="caution">
    <text evidence="10">The sequence shown here is derived from an EMBL/GenBank/DDBJ whole genome shotgun (WGS) entry which is preliminary data.</text>
</comment>
<protein>
    <recommendedName>
        <fullName evidence="4">sn-glycerol-3-phosphate-binding periplasmic protein UgpB</fullName>
    </recommendedName>
</protein>
<feature type="signal peptide" evidence="9">
    <location>
        <begin position="1"/>
        <end position="23"/>
    </location>
</feature>
<reference evidence="10 11" key="1">
    <citation type="submission" date="2021-06" db="EMBL/GenBank/DDBJ databases">
        <authorList>
            <person name="Lee D.H."/>
        </authorList>
    </citation>
    <scope>NUCLEOTIDE SEQUENCE [LARGE SCALE GENOMIC DNA]</scope>
    <source>
        <strain evidence="10 11">MMS21-HV4-11</strain>
    </source>
</reference>
<evidence type="ECO:0000256" key="8">
    <source>
        <dbReference type="ARBA" id="ARBA00034473"/>
    </source>
</evidence>
<keyword evidence="6 9" id="KW-0732">Signal</keyword>
<feature type="chain" id="PRO_5045718297" description="sn-glycerol-3-phosphate-binding periplasmic protein UgpB" evidence="9">
    <location>
        <begin position="24"/>
        <end position="439"/>
    </location>
</feature>
<name>A0ABS6IH64_9HYPH</name>